<evidence type="ECO:0000256" key="1">
    <source>
        <dbReference type="ARBA" id="ARBA00004651"/>
    </source>
</evidence>
<feature type="domain" description="MacB-like periplasmic core" evidence="9">
    <location>
        <begin position="26"/>
        <end position="255"/>
    </location>
</feature>
<evidence type="ECO:0000256" key="6">
    <source>
        <dbReference type="ARBA" id="ARBA00038076"/>
    </source>
</evidence>
<protein>
    <submittedName>
        <fullName evidence="10">ABC transporter permease</fullName>
    </submittedName>
</protein>
<evidence type="ECO:0000259" key="8">
    <source>
        <dbReference type="Pfam" id="PF02687"/>
    </source>
</evidence>
<dbReference type="RefSeq" id="WP_344977155.1">
    <property type="nucleotide sequence ID" value="NZ_BAABFN010000002.1"/>
</dbReference>
<gene>
    <name evidence="10" type="ORF">GCM10023143_12460</name>
</gene>
<evidence type="ECO:0000256" key="2">
    <source>
        <dbReference type="ARBA" id="ARBA00022475"/>
    </source>
</evidence>
<evidence type="ECO:0000313" key="11">
    <source>
        <dbReference type="Proteomes" id="UP001501207"/>
    </source>
</evidence>
<evidence type="ECO:0000256" key="3">
    <source>
        <dbReference type="ARBA" id="ARBA00022692"/>
    </source>
</evidence>
<proteinExistence type="inferred from homology"/>
<evidence type="ECO:0000259" key="9">
    <source>
        <dbReference type="Pfam" id="PF12704"/>
    </source>
</evidence>
<dbReference type="InterPro" id="IPR025857">
    <property type="entry name" value="MacB_PCD"/>
</dbReference>
<accession>A0ABP8FLD6</accession>
<comment type="caution">
    <text evidence="10">The sequence shown here is derived from an EMBL/GenBank/DDBJ whole genome shotgun (WGS) entry which is preliminary data.</text>
</comment>
<keyword evidence="5 7" id="KW-0472">Membrane</keyword>
<feature type="transmembrane region" description="Helical" evidence="7">
    <location>
        <begin position="27"/>
        <end position="46"/>
    </location>
</feature>
<evidence type="ECO:0000256" key="7">
    <source>
        <dbReference type="SAM" id="Phobius"/>
    </source>
</evidence>
<feature type="transmembrane region" description="Helical" evidence="7">
    <location>
        <begin position="293"/>
        <end position="316"/>
    </location>
</feature>
<keyword evidence="2" id="KW-1003">Cell membrane</keyword>
<feature type="transmembrane region" description="Helical" evidence="7">
    <location>
        <begin position="376"/>
        <end position="400"/>
    </location>
</feature>
<keyword evidence="4 7" id="KW-1133">Transmembrane helix</keyword>
<dbReference type="InterPro" id="IPR003838">
    <property type="entry name" value="ABC3_permease_C"/>
</dbReference>
<evidence type="ECO:0000256" key="4">
    <source>
        <dbReference type="ARBA" id="ARBA00022989"/>
    </source>
</evidence>
<evidence type="ECO:0000256" key="5">
    <source>
        <dbReference type="ARBA" id="ARBA00023136"/>
    </source>
</evidence>
<dbReference type="PANTHER" id="PTHR30572">
    <property type="entry name" value="MEMBRANE COMPONENT OF TRANSPORTER-RELATED"/>
    <property type="match status" value="1"/>
</dbReference>
<dbReference type="PANTHER" id="PTHR30572:SF4">
    <property type="entry name" value="ABC TRANSPORTER PERMEASE YTRF"/>
    <property type="match status" value="1"/>
</dbReference>
<dbReference type="Pfam" id="PF02687">
    <property type="entry name" value="FtsX"/>
    <property type="match status" value="1"/>
</dbReference>
<feature type="transmembrane region" description="Helical" evidence="7">
    <location>
        <begin position="337"/>
        <end position="364"/>
    </location>
</feature>
<dbReference type="InterPro" id="IPR050250">
    <property type="entry name" value="Macrolide_Exporter_MacB"/>
</dbReference>
<comment type="similarity">
    <text evidence="6">Belongs to the ABC-4 integral membrane protein family.</text>
</comment>
<sequence>MFTTLKILWNSLLIALQELKGNKLRTFLSLLGVTIGIFCIISVLTLTKSLERNIRDQMSSLGSNVVYVGKWPWAGGGGEWWKYWNRPSAKFTEFKAVQQRLTNAGACAYEYKSGGKTVEYGNDYMSGVTMEAITYDFADIQQLKIASGRFFTQNETNGNGQVLIVGANIWDGLFGTPEQTIGKTVSFEGRKFTIVGAMQRYGDNMVGAFDYDNSVLVPYLAARQIVDDRGPWVDPAIMVKANQNVSVGALKDELRGVLRSVRKLRPTEDDNFALNELSMVNDGMNQMFGSLNLGGGAIGILALIVGAFGIANIMFVTVKERTNIIGLKKAIGAKRNVIMAEFLLESILLCLIGGAMGMGLVYLITKLITSSVSFNIYMSAGIVAAGIATSVITGILAGFIPAYSAARLDPVVAIRS</sequence>
<name>A0ABP8FLD6_9BACT</name>
<organism evidence="10 11">
    <name type="scientific">Compostibacter hankyongensis</name>
    <dbReference type="NCBI Taxonomy" id="1007089"/>
    <lineage>
        <taxon>Bacteria</taxon>
        <taxon>Pseudomonadati</taxon>
        <taxon>Bacteroidota</taxon>
        <taxon>Chitinophagia</taxon>
        <taxon>Chitinophagales</taxon>
        <taxon>Chitinophagaceae</taxon>
        <taxon>Compostibacter</taxon>
    </lineage>
</organism>
<comment type="subcellular location">
    <subcellularLocation>
        <location evidence="1">Cell membrane</location>
        <topology evidence="1">Multi-pass membrane protein</topology>
    </subcellularLocation>
</comment>
<evidence type="ECO:0000313" key="10">
    <source>
        <dbReference type="EMBL" id="GAA4306490.1"/>
    </source>
</evidence>
<dbReference type="Proteomes" id="UP001501207">
    <property type="component" value="Unassembled WGS sequence"/>
</dbReference>
<dbReference type="Pfam" id="PF12704">
    <property type="entry name" value="MacB_PCD"/>
    <property type="match status" value="1"/>
</dbReference>
<keyword evidence="11" id="KW-1185">Reference proteome</keyword>
<keyword evidence="3 7" id="KW-0812">Transmembrane</keyword>
<reference evidence="11" key="1">
    <citation type="journal article" date="2019" name="Int. J. Syst. Evol. Microbiol.">
        <title>The Global Catalogue of Microorganisms (GCM) 10K type strain sequencing project: providing services to taxonomists for standard genome sequencing and annotation.</title>
        <authorList>
            <consortium name="The Broad Institute Genomics Platform"/>
            <consortium name="The Broad Institute Genome Sequencing Center for Infectious Disease"/>
            <person name="Wu L."/>
            <person name="Ma J."/>
        </authorList>
    </citation>
    <scope>NUCLEOTIDE SEQUENCE [LARGE SCALE GENOMIC DNA]</scope>
    <source>
        <strain evidence="11">JCM 17664</strain>
    </source>
</reference>
<feature type="domain" description="ABC3 transporter permease C-terminal" evidence="8">
    <location>
        <begin position="297"/>
        <end position="410"/>
    </location>
</feature>
<dbReference type="EMBL" id="BAABFN010000002">
    <property type="protein sequence ID" value="GAA4306490.1"/>
    <property type="molecule type" value="Genomic_DNA"/>
</dbReference>